<dbReference type="Proteomes" id="UP000799302">
    <property type="component" value="Unassembled WGS sequence"/>
</dbReference>
<dbReference type="EMBL" id="MU004241">
    <property type="protein sequence ID" value="KAF2665173.1"/>
    <property type="molecule type" value="Genomic_DNA"/>
</dbReference>
<dbReference type="AlphaFoldDB" id="A0A6A6U1L9"/>
<dbReference type="InterPro" id="IPR010770">
    <property type="entry name" value="Ecd"/>
</dbReference>
<dbReference type="PANTHER" id="PTHR13060">
    <property type="entry name" value="SGT1 PROTEIN HSGT1 SUPPRESSOR OF GCR2"/>
    <property type="match status" value="1"/>
</dbReference>
<gene>
    <name evidence="2" type="ORF">BT63DRAFT_86785</name>
</gene>
<feature type="compositionally biased region" description="Acidic residues" evidence="1">
    <location>
        <begin position="425"/>
        <end position="458"/>
    </location>
</feature>
<feature type="region of interest" description="Disordered" evidence="1">
    <location>
        <begin position="415"/>
        <end position="465"/>
    </location>
</feature>
<evidence type="ECO:0000256" key="1">
    <source>
        <dbReference type="SAM" id="MobiDB-lite"/>
    </source>
</evidence>
<proteinExistence type="predicted"/>
<feature type="region of interest" description="Disordered" evidence="1">
    <location>
        <begin position="381"/>
        <end position="401"/>
    </location>
</feature>
<keyword evidence="3" id="KW-1185">Reference proteome</keyword>
<dbReference type="GO" id="GO:0005634">
    <property type="term" value="C:nucleus"/>
    <property type="evidence" value="ECO:0007669"/>
    <property type="project" value="TreeGrafter"/>
</dbReference>
<dbReference type="OrthoDB" id="27237at2759"/>
<name>A0A6A6U1L9_9PEZI</name>
<sequence>MEPSVDDGFKWFGEGFDGFPKRLPEDTVEYAIHIIDSTLSQAKVVSRLKEILKEANRLVNDLLDDYIWQREEFKLDLELEISTWSLRGSTNYGDSVADEWLIVYLLRELSLKNPDIWVRVYDTDGEFLLIEAAMMLPKWISPEITQNRVWIHAGGLRIIPLKAAPELETRSPSLKEAISYIERNQQHLVRSPLIEEEAFYRIRNYPKAISEQFHHAAVRIPRKIAHILHHDPTYVSPAIEAFYIRDPIALKPLSTPKPEDLRFPPEDFVDTTVKFTKVGFAQLKGQEFLPPKSWQSCFGDIDSPKALAKAEIGMKLSCGFEMLIRDPQNQNKKAVREMQIILEDIDAGEEVLPTDEEIAQWSQKEDDEKWMDIDFNEFDKELSGKNKGKGPGAGFGDKEAQEQVRKMVSRFDAFLNDDKSGMDGADWDDDDDSDGSEDDEESSDEDEDQAISFDEDEFASAMRQMMGMPPEETTAEAGAVVKGKGRVIAEEDEVNADEIREVSNSMKAELKEAGVLGDEEEDEDAEITIDETLVKNMLEAFKSQGGAAGPAGNLMGLFGVGLPPDKDN</sequence>
<protein>
    <submittedName>
        <fullName evidence="2">SGT1-domain-containing protein</fullName>
    </submittedName>
</protein>
<accession>A0A6A6U1L9</accession>
<dbReference type="PANTHER" id="PTHR13060:SF0">
    <property type="entry name" value="PROTEIN ECDYSONELESS HOMOLOG"/>
    <property type="match status" value="1"/>
</dbReference>
<evidence type="ECO:0000313" key="2">
    <source>
        <dbReference type="EMBL" id="KAF2665173.1"/>
    </source>
</evidence>
<dbReference type="Pfam" id="PF07093">
    <property type="entry name" value="SGT1"/>
    <property type="match status" value="1"/>
</dbReference>
<reference evidence="2" key="1">
    <citation type="journal article" date="2020" name="Stud. Mycol.">
        <title>101 Dothideomycetes genomes: a test case for predicting lifestyles and emergence of pathogens.</title>
        <authorList>
            <person name="Haridas S."/>
            <person name="Albert R."/>
            <person name="Binder M."/>
            <person name="Bloem J."/>
            <person name="Labutti K."/>
            <person name="Salamov A."/>
            <person name="Andreopoulos B."/>
            <person name="Baker S."/>
            <person name="Barry K."/>
            <person name="Bills G."/>
            <person name="Bluhm B."/>
            <person name="Cannon C."/>
            <person name="Castanera R."/>
            <person name="Culley D."/>
            <person name="Daum C."/>
            <person name="Ezra D."/>
            <person name="Gonzalez J."/>
            <person name="Henrissat B."/>
            <person name="Kuo A."/>
            <person name="Liang C."/>
            <person name="Lipzen A."/>
            <person name="Lutzoni F."/>
            <person name="Magnuson J."/>
            <person name="Mondo S."/>
            <person name="Nolan M."/>
            <person name="Ohm R."/>
            <person name="Pangilinan J."/>
            <person name="Park H.-J."/>
            <person name="Ramirez L."/>
            <person name="Alfaro M."/>
            <person name="Sun H."/>
            <person name="Tritt A."/>
            <person name="Yoshinaga Y."/>
            <person name="Zwiers L.-H."/>
            <person name="Turgeon B."/>
            <person name="Goodwin S."/>
            <person name="Spatafora J."/>
            <person name="Crous P."/>
            <person name="Grigoriev I."/>
        </authorList>
    </citation>
    <scope>NUCLEOTIDE SEQUENCE</scope>
    <source>
        <strain evidence="2">CBS 115976</strain>
    </source>
</reference>
<evidence type="ECO:0000313" key="3">
    <source>
        <dbReference type="Proteomes" id="UP000799302"/>
    </source>
</evidence>
<organism evidence="2 3">
    <name type="scientific">Microthyrium microscopicum</name>
    <dbReference type="NCBI Taxonomy" id="703497"/>
    <lineage>
        <taxon>Eukaryota</taxon>
        <taxon>Fungi</taxon>
        <taxon>Dikarya</taxon>
        <taxon>Ascomycota</taxon>
        <taxon>Pezizomycotina</taxon>
        <taxon>Dothideomycetes</taxon>
        <taxon>Dothideomycetes incertae sedis</taxon>
        <taxon>Microthyriales</taxon>
        <taxon>Microthyriaceae</taxon>
        <taxon>Microthyrium</taxon>
    </lineage>
</organism>